<proteinExistence type="predicted"/>
<reference evidence="2 3" key="1">
    <citation type="journal article" date="2013" name="BMC Genomics">
        <title>The miniature genome of a carnivorous plant Genlisea aurea contains a low number of genes and short non-coding sequences.</title>
        <authorList>
            <person name="Leushkin E.V."/>
            <person name="Sutormin R.A."/>
            <person name="Nabieva E.R."/>
            <person name="Penin A.A."/>
            <person name="Kondrashov A.S."/>
            <person name="Logacheva M.D."/>
        </authorList>
    </citation>
    <scope>NUCLEOTIDE SEQUENCE [LARGE SCALE GENOMIC DNA]</scope>
</reference>
<keyword evidence="3" id="KW-1185">Reference proteome</keyword>
<organism evidence="2 3">
    <name type="scientific">Genlisea aurea</name>
    <dbReference type="NCBI Taxonomy" id="192259"/>
    <lineage>
        <taxon>Eukaryota</taxon>
        <taxon>Viridiplantae</taxon>
        <taxon>Streptophyta</taxon>
        <taxon>Embryophyta</taxon>
        <taxon>Tracheophyta</taxon>
        <taxon>Spermatophyta</taxon>
        <taxon>Magnoliopsida</taxon>
        <taxon>eudicotyledons</taxon>
        <taxon>Gunneridae</taxon>
        <taxon>Pentapetalae</taxon>
        <taxon>asterids</taxon>
        <taxon>lamiids</taxon>
        <taxon>Lamiales</taxon>
        <taxon>Lentibulariaceae</taxon>
        <taxon>Genlisea</taxon>
    </lineage>
</organism>
<gene>
    <name evidence="2" type="ORF">M569_05438</name>
</gene>
<name>S8EA56_9LAMI</name>
<evidence type="ECO:0000313" key="2">
    <source>
        <dbReference type="EMBL" id="EPS69332.1"/>
    </source>
</evidence>
<comment type="caution">
    <text evidence="2">The sequence shown here is derived from an EMBL/GenBank/DDBJ whole genome shotgun (WGS) entry which is preliminary data.</text>
</comment>
<dbReference type="EMBL" id="AUSU01002173">
    <property type="protein sequence ID" value="EPS69332.1"/>
    <property type="molecule type" value="Genomic_DNA"/>
</dbReference>
<dbReference type="AlphaFoldDB" id="S8EA56"/>
<sequence>MNSRNIAKKRKNLVKKRKYDTTEAAALTEIPMRRPMFEFGDDNRSGNWPRNAEAKENEEWVKNAEADG</sequence>
<feature type="region of interest" description="Disordered" evidence="1">
    <location>
        <begin position="38"/>
        <end position="68"/>
    </location>
</feature>
<feature type="compositionally biased region" description="Basic and acidic residues" evidence="1">
    <location>
        <begin position="52"/>
        <end position="68"/>
    </location>
</feature>
<dbReference type="Proteomes" id="UP000015453">
    <property type="component" value="Unassembled WGS sequence"/>
</dbReference>
<accession>S8EA56</accession>
<evidence type="ECO:0000313" key="3">
    <source>
        <dbReference type="Proteomes" id="UP000015453"/>
    </source>
</evidence>
<protein>
    <submittedName>
        <fullName evidence="2">Uncharacterized protein</fullName>
    </submittedName>
</protein>
<evidence type="ECO:0000256" key="1">
    <source>
        <dbReference type="SAM" id="MobiDB-lite"/>
    </source>
</evidence>